<dbReference type="Proteomes" id="UP000677537">
    <property type="component" value="Unassembled WGS sequence"/>
</dbReference>
<reference evidence="1" key="1">
    <citation type="submission" date="2021-03" db="EMBL/GenBank/DDBJ databases">
        <authorList>
            <person name="So Y."/>
        </authorList>
    </citation>
    <scope>NUCLEOTIDE SEQUENCE</scope>
    <source>
        <strain evidence="1">SG15</strain>
    </source>
</reference>
<keyword evidence="2" id="KW-1185">Reference proteome</keyword>
<evidence type="ECO:0000313" key="2">
    <source>
        <dbReference type="Proteomes" id="UP000677537"/>
    </source>
</evidence>
<dbReference type="EMBL" id="JAGIZA010000002">
    <property type="protein sequence ID" value="MBP0491817.1"/>
    <property type="molecule type" value="Genomic_DNA"/>
</dbReference>
<name>A0A940S695_9PROT</name>
<sequence>MRGEMSTLKRDLPHDADRLDQVVQRLATTARMARLSVAGDLVEALQRALLAQRLSPLRED</sequence>
<accession>A0A940S695</accession>
<dbReference type="RefSeq" id="WP_209370713.1">
    <property type="nucleotide sequence ID" value="NZ_JAGIZA010000002.1"/>
</dbReference>
<comment type="caution">
    <text evidence="1">The sequence shown here is derived from an EMBL/GenBank/DDBJ whole genome shotgun (WGS) entry which is preliminary data.</text>
</comment>
<organism evidence="1 2">
    <name type="scientific">Roseomonas indoligenes</name>
    <dbReference type="NCBI Taxonomy" id="2820811"/>
    <lineage>
        <taxon>Bacteria</taxon>
        <taxon>Pseudomonadati</taxon>
        <taxon>Pseudomonadota</taxon>
        <taxon>Alphaproteobacteria</taxon>
        <taxon>Acetobacterales</taxon>
        <taxon>Roseomonadaceae</taxon>
        <taxon>Roseomonas</taxon>
    </lineage>
</organism>
<dbReference type="AlphaFoldDB" id="A0A940S695"/>
<gene>
    <name evidence="1" type="ORF">J5Y10_03385</name>
</gene>
<proteinExistence type="predicted"/>
<evidence type="ECO:0000313" key="1">
    <source>
        <dbReference type="EMBL" id="MBP0491817.1"/>
    </source>
</evidence>
<protein>
    <submittedName>
        <fullName evidence="1">Uncharacterized protein</fullName>
    </submittedName>
</protein>